<gene>
    <name evidence="2" type="ORF">BT93_L0833</name>
</gene>
<dbReference type="Proteomes" id="UP000806378">
    <property type="component" value="Unassembled WGS sequence"/>
</dbReference>
<feature type="signal peptide" evidence="1">
    <location>
        <begin position="1"/>
        <end position="22"/>
    </location>
</feature>
<evidence type="ECO:0000256" key="1">
    <source>
        <dbReference type="SAM" id="SignalP"/>
    </source>
</evidence>
<comment type="caution">
    <text evidence="2">The sequence shown here is derived from an EMBL/GenBank/DDBJ whole genome shotgun (WGS) entry which is preliminary data.</text>
</comment>
<reference evidence="2" key="1">
    <citation type="submission" date="2020-05" db="EMBL/GenBank/DDBJ databases">
        <title>WGS assembly of Corymbia citriodora subspecies variegata.</title>
        <authorList>
            <person name="Barry K."/>
            <person name="Hundley H."/>
            <person name="Shu S."/>
            <person name="Jenkins J."/>
            <person name="Grimwood J."/>
            <person name="Baten A."/>
        </authorList>
    </citation>
    <scope>NUCLEOTIDE SEQUENCE</scope>
    <source>
        <strain evidence="2">CV2-018</strain>
    </source>
</reference>
<proteinExistence type="predicted"/>
<dbReference type="EMBL" id="MU089788">
    <property type="protein sequence ID" value="KAF7849398.1"/>
    <property type="molecule type" value="Genomic_DNA"/>
</dbReference>
<accession>A0A8T0CP11</accession>
<dbReference type="Gramene" id="rna-gnl|WGS:JABURB|Cocit.L0833.1">
    <property type="protein sequence ID" value="cds-KAF7849398.1"/>
    <property type="gene ID" value="gene-BT93_L0833"/>
</dbReference>
<organism evidence="2 3">
    <name type="scientific">Corymbia citriodora subsp. variegata</name>
    <dbReference type="NCBI Taxonomy" id="360336"/>
    <lineage>
        <taxon>Eukaryota</taxon>
        <taxon>Viridiplantae</taxon>
        <taxon>Streptophyta</taxon>
        <taxon>Embryophyta</taxon>
        <taxon>Tracheophyta</taxon>
        <taxon>Spermatophyta</taxon>
        <taxon>Magnoliopsida</taxon>
        <taxon>eudicotyledons</taxon>
        <taxon>Gunneridae</taxon>
        <taxon>Pentapetalae</taxon>
        <taxon>rosids</taxon>
        <taxon>malvids</taxon>
        <taxon>Myrtales</taxon>
        <taxon>Myrtaceae</taxon>
        <taxon>Myrtoideae</taxon>
        <taxon>Eucalypteae</taxon>
        <taxon>Corymbia</taxon>
    </lineage>
</organism>
<name>A0A8T0CP11_CORYI</name>
<keyword evidence="1" id="KW-0732">Signal</keyword>
<feature type="chain" id="PRO_5035883584" evidence="1">
    <location>
        <begin position="23"/>
        <end position="98"/>
    </location>
</feature>
<sequence>MLESLCVFVLSLWLFRPRRFLAFEDHRMEWMDMVAGSSCCFMDEEEAERRSRVMAELKPYCLDLLDLVQHPKKHSPALSALLRFLRDSPTDSLQPFFE</sequence>
<evidence type="ECO:0000313" key="2">
    <source>
        <dbReference type="EMBL" id="KAF7849398.1"/>
    </source>
</evidence>
<protein>
    <submittedName>
        <fullName evidence="2">Uncharacterized protein</fullName>
    </submittedName>
</protein>
<evidence type="ECO:0000313" key="3">
    <source>
        <dbReference type="Proteomes" id="UP000806378"/>
    </source>
</evidence>
<keyword evidence="3" id="KW-1185">Reference proteome</keyword>
<dbReference type="AlphaFoldDB" id="A0A8T0CP11"/>